<comment type="similarity">
    <text evidence="2">In the N-terminal section; belongs to the transposase 2 family.</text>
</comment>
<dbReference type="GO" id="GO:0006310">
    <property type="term" value="P:DNA recombination"/>
    <property type="evidence" value="ECO:0007669"/>
    <property type="project" value="UniProtKB-KW"/>
</dbReference>
<organism evidence="8 9">
    <name type="scientific">Candidatus Methanofastidiosum methylothiophilum</name>
    <dbReference type="NCBI Taxonomy" id="1705564"/>
    <lineage>
        <taxon>Archaea</taxon>
        <taxon>Methanobacteriati</taxon>
        <taxon>Methanobacteriota</taxon>
        <taxon>Stenosarchaea group</taxon>
        <taxon>Candidatus Methanofastidiosia</taxon>
        <taxon>Candidatus Methanofastidiosales</taxon>
        <taxon>Candidatus Methanofastidiosaceae</taxon>
        <taxon>Candidatus Methanofastidiosum</taxon>
    </lineage>
</organism>
<feature type="domain" description="Probable transposase IS891/IS1136/IS1341" evidence="6">
    <location>
        <begin position="24"/>
        <end position="85"/>
    </location>
</feature>
<evidence type="ECO:0000256" key="2">
    <source>
        <dbReference type="ARBA" id="ARBA00011044"/>
    </source>
</evidence>
<proteinExistence type="inferred from homology"/>
<evidence type="ECO:0000256" key="4">
    <source>
        <dbReference type="ARBA" id="ARBA00023125"/>
    </source>
</evidence>
<dbReference type="Pfam" id="PF07282">
    <property type="entry name" value="Cas12f1-like_TNB"/>
    <property type="match status" value="1"/>
</dbReference>
<dbReference type="AlphaFoldDB" id="A0A150IUN4"/>
<keyword evidence="3" id="KW-0815">Transposition</keyword>
<reference evidence="8 9" key="1">
    <citation type="journal article" date="2016" name="ISME J.">
        <title>Chasing the elusive Euryarchaeota class WSA2: genomes reveal a uniquely fastidious methyl-reducing methanogen.</title>
        <authorList>
            <person name="Nobu M.K."/>
            <person name="Narihiro T."/>
            <person name="Kuroda K."/>
            <person name="Mei R."/>
            <person name="Liu W.T."/>
        </authorList>
    </citation>
    <scope>NUCLEOTIDE SEQUENCE [LARGE SCALE GENOMIC DNA]</scope>
    <source>
        <strain evidence="8">U1lsi0528_Bin055</strain>
    </source>
</reference>
<keyword evidence="5" id="KW-0233">DNA recombination</keyword>
<sequence>MIFCNGDNRNIGFLVSCFLNNSLDIISKAVKGSPERKKAIRVVQRVHERIANKRYDFIHQLSRLLVDDYSFIAFEDLNIKNMLQNHRLAKSISDAAWNMLISAIKYKAESASSLVVLVNPANTSKMCSRCGLLVEKTLSDRTHKCNSCGLVLDRDHNAAINILRLGLQSVGIETVEAHVL</sequence>
<dbReference type="PANTHER" id="PTHR30405:SF11">
    <property type="entry name" value="RNA-GUIDED DNA ENDONUCLEASE RV2885C-RELATED"/>
    <property type="match status" value="1"/>
</dbReference>
<evidence type="ECO:0000259" key="6">
    <source>
        <dbReference type="Pfam" id="PF01385"/>
    </source>
</evidence>
<dbReference type="EMBL" id="LNGC01000128">
    <property type="protein sequence ID" value="KYC48683.1"/>
    <property type="molecule type" value="Genomic_DNA"/>
</dbReference>
<dbReference type="InterPro" id="IPR001959">
    <property type="entry name" value="Transposase"/>
</dbReference>
<dbReference type="Pfam" id="PF01385">
    <property type="entry name" value="OrfB_IS605"/>
    <property type="match status" value="1"/>
</dbReference>
<dbReference type="NCBIfam" id="NF040570">
    <property type="entry name" value="guided_TnpB"/>
    <property type="match status" value="1"/>
</dbReference>
<dbReference type="GO" id="GO:0032196">
    <property type="term" value="P:transposition"/>
    <property type="evidence" value="ECO:0007669"/>
    <property type="project" value="UniProtKB-KW"/>
</dbReference>
<comment type="caution">
    <text evidence="8">The sequence shown here is derived from an EMBL/GenBank/DDBJ whole genome shotgun (WGS) entry which is preliminary data.</text>
</comment>
<protein>
    <submittedName>
        <fullName evidence="8">Putative transposase DNA-binding domain protein</fullName>
    </submittedName>
</protein>
<feature type="domain" description="Cas12f1-like TNB" evidence="7">
    <location>
        <begin position="97"/>
        <end position="162"/>
    </location>
</feature>
<dbReference type="PATRIC" id="fig|1705409.3.peg.1960"/>
<dbReference type="Proteomes" id="UP000075398">
    <property type="component" value="Unassembled WGS sequence"/>
</dbReference>
<dbReference type="InterPro" id="IPR010095">
    <property type="entry name" value="Cas12f1-like_TNB"/>
</dbReference>
<evidence type="ECO:0000313" key="9">
    <source>
        <dbReference type="Proteomes" id="UP000075398"/>
    </source>
</evidence>
<evidence type="ECO:0000256" key="1">
    <source>
        <dbReference type="ARBA" id="ARBA00008761"/>
    </source>
</evidence>
<evidence type="ECO:0000256" key="3">
    <source>
        <dbReference type="ARBA" id="ARBA00022578"/>
    </source>
</evidence>
<dbReference type="NCBIfam" id="TIGR01766">
    <property type="entry name" value="IS200/IS605 family accessory protein TnpB-like domain"/>
    <property type="match status" value="1"/>
</dbReference>
<evidence type="ECO:0000259" key="7">
    <source>
        <dbReference type="Pfam" id="PF07282"/>
    </source>
</evidence>
<evidence type="ECO:0000313" key="8">
    <source>
        <dbReference type="EMBL" id="KYC48683.1"/>
    </source>
</evidence>
<accession>A0A150IUN4</accession>
<keyword evidence="4 8" id="KW-0238">DNA-binding</keyword>
<dbReference type="InterPro" id="IPR051399">
    <property type="entry name" value="RNA-guided_DNA_endo/Transpos"/>
</dbReference>
<evidence type="ECO:0000256" key="5">
    <source>
        <dbReference type="ARBA" id="ARBA00023172"/>
    </source>
</evidence>
<gene>
    <name evidence="8" type="ORF">AMQ22_01856</name>
</gene>
<name>A0A150IUN4_9EURY</name>
<comment type="similarity">
    <text evidence="1">In the C-terminal section; belongs to the transposase 35 family.</text>
</comment>
<dbReference type="PANTHER" id="PTHR30405">
    <property type="entry name" value="TRANSPOSASE"/>
    <property type="match status" value="1"/>
</dbReference>
<dbReference type="GO" id="GO:0003677">
    <property type="term" value="F:DNA binding"/>
    <property type="evidence" value="ECO:0007669"/>
    <property type="project" value="UniProtKB-KW"/>
</dbReference>